<evidence type="ECO:0000256" key="8">
    <source>
        <dbReference type="RuleBase" id="RU000454"/>
    </source>
</evidence>
<organism evidence="12 13">
    <name type="scientific">Moelleriella libera RCEF 2490</name>
    <dbReference type="NCBI Taxonomy" id="1081109"/>
    <lineage>
        <taxon>Eukaryota</taxon>
        <taxon>Fungi</taxon>
        <taxon>Dikarya</taxon>
        <taxon>Ascomycota</taxon>
        <taxon>Pezizomycotina</taxon>
        <taxon>Sordariomycetes</taxon>
        <taxon>Hypocreomycetidae</taxon>
        <taxon>Hypocreales</taxon>
        <taxon>Clavicipitaceae</taxon>
        <taxon>Moelleriella</taxon>
    </lineage>
</organism>
<reference evidence="12 13" key="1">
    <citation type="journal article" date="2016" name="Genome Biol. Evol.">
        <title>Divergent and convergent evolution of fungal pathogenicity.</title>
        <authorList>
            <person name="Shang Y."/>
            <person name="Xiao G."/>
            <person name="Zheng P."/>
            <person name="Cen K."/>
            <person name="Zhan S."/>
            <person name="Wang C."/>
        </authorList>
    </citation>
    <scope>NUCLEOTIDE SEQUENCE [LARGE SCALE GENOMIC DNA]</scope>
    <source>
        <strain evidence="12 13">RCEF 2490</strain>
    </source>
</reference>
<comment type="similarity">
    <text evidence="1 8">Belongs to the peptidase A1 family.</text>
</comment>
<evidence type="ECO:0000256" key="5">
    <source>
        <dbReference type="ARBA" id="ARBA00022801"/>
    </source>
</evidence>
<dbReference type="Gene3D" id="2.40.70.10">
    <property type="entry name" value="Acid Proteases"/>
    <property type="match status" value="2"/>
</dbReference>
<feature type="disulfide bond" evidence="7">
    <location>
        <begin position="330"/>
        <end position="363"/>
    </location>
</feature>
<evidence type="ECO:0000256" key="4">
    <source>
        <dbReference type="ARBA" id="ARBA00022750"/>
    </source>
</evidence>
<proteinExistence type="inferred from homology"/>
<evidence type="ECO:0000256" key="7">
    <source>
        <dbReference type="PIRSR" id="PIRSR601461-2"/>
    </source>
</evidence>
<name>A0A167V825_9HYPO</name>
<evidence type="ECO:0000313" key="13">
    <source>
        <dbReference type="Proteomes" id="UP000078544"/>
    </source>
</evidence>
<keyword evidence="7" id="KW-1015">Disulfide bond</keyword>
<dbReference type="PROSITE" id="PS51767">
    <property type="entry name" value="PEPTIDASE_A1"/>
    <property type="match status" value="1"/>
</dbReference>
<keyword evidence="4 8" id="KW-0064">Aspartyl protease</keyword>
<keyword evidence="13" id="KW-1185">Reference proteome</keyword>
<dbReference type="InterPro" id="IPR021109">
    <property type="entry name" value="Peptidase_aspartic_dom_sf"/>
</dbReference>
<dbReference type="InterPro" id="IPR001969">
    <property type="entry name" value="Aspartic_peptidase_AS"/>
</dbReference>
<feature type="disulfide bond" evidence="7">
    <location>
        <begin position="111"/>
        <end position="122"/>
    </location>
</feature>
<feature type="active site" evidence="6">
    <location>
        <position position="295"/>
    </location>
</feature>
<keyword evidence="3 10" id="KW-0732">Signal</keyword>
<feature type="signal peptide" evidence="10">
    <location>
        <begin position="1"/>
        <end position="16"/>
    </location>
</feature>
<dbReference type="GO" id="GO:0006508">
    <property type="term" value="P:proteolysis"/>
    <property type="evidence" value="ECO:0007669"/>
    <property type="project" value="UniProtKB-KW"/>
</dbReference>
<dbReference type="SUPFAM" id="SSF50630">
    <property type="entry name" value="Acid proteases"/>
    <property type="match status" value="1"/>
</dbReference>
<protein>
    <submittedName>
        <fullName evidence="12">Eukaryotic aspartyl protease</fullName>
    </submittedName>
</protein>
<evidence type="ECO:0000256" key="1">
    <source>
        <dbReference type="ARBA" id="ARBA00007447"/>
    </source>
</evidence>
<gene>
    <name evidence="12" type="ORF">AAL_08436</name>
</gene>
<evidence type="ECO:0000256" key="2">
    <source>
        <dbReference type="ARBA" id="ARBA00022670"/>
    </source>
</evidence>
<evidence type="ECO:0000256" key="10">
    <source>
        <dbReference type="SAM" id="SignalP"/>
    </source>
</evidence>
<evidence type="ECO:0000313" key="12">
    <source>
        <dbReference type="EMBL" id="KZZ87178.1"/>
    </source>
</evidence>
<evidence type="ECO:0000259" key="11">
    <source>
        <dbReference type="PROSITE" id="PS51767"/>
    </source>
</evidence>
<feature type="region of interest" description="Disordered" evidence="9">
    <location>
        <begin position="122"/>
        <end position="145"/>
    </location>
</feature>
<evidence type="ECO:0000256" key="6">
    <source>
        <dbReference type="PIRSR" id="PIRSR601461-1"/>
    </source>
</evidence>
<keyword evidence="5 8" id="KW-0378">Hydrolase</keyword>
<feature type="domain" description="Peptidase A1" evidence="11">
    <location>
        <begin position="81"/>
        <end position="399"/>
    </location>
</feature>
<feature type="active site" evidence="6">
    <location>
        <position position="99"/>
    </location>
</feature>
<dbReference type="STRING" id="1081109.A0A167V825"/>
<dbReference type="AlphaFoldDB" id="A0A167V825"/>
<feature type="chain" id="PRO_5007893327" evidence="10">
    <location>
        <begin position="17"/>
        <end position="406"/>
    </location>
</feature>
<evidence type="ECO:0000256" key="9">
    <source>
        <dbReference type="SAM" id="MobiDB-lite"/>
    </source>
</evidence>
<dbReference type="PRINTS" id="PR00792">
    <property type="entry name" value="PEPSIN"/>
</dbReference>
<dbReference type="PANTHER" id="PTHR47966:SF65">
    <property type="entry name" value="ASPARTIC-TYPE ENDOPEPTIDASE"/>
    <property type="match status" value="1"/>
</dbReference>
<dbReference type="PANTHER" id="PTHR47966">
    <property type="entry name" value="BETA-SITE APP-CLEAVING ENZYME, ISOFORM A-RELATED"/>
    <property type="match status" value="1"/>
</dbReference>
<sequence>MAFSWAILFCSMAAYGWPEIGLQNKPFSRARETGKQEDEKNSYMKAAQPGTLILPMIQVKTPSLGKRDILANLLRLEQAAYWVQLNIGNPAQTVAVTIDTGSSELWINPDCTNLPQRRKTTCQNSGHYDLSRSSTAQKTNETSSVRYGDTSGANISYVIDEISIPPSTQTIKHIQFGVATSSNGARSGILGIGYGEGLVTNHKNFIDEIADQGLTSSKAYSVSLGKNTNTESAIIFGGVDTAKYFGALTRVPIIPADKSPDRQPRIWVEMQSLQHISGKGQITSLRSDPLPVVLDTGATLNLLPRELADSVAQAFGLGNLNADGYYDVDCNDNERDQTLAFNLGNVSIQIAFRDLIFQAGSFCIFGIVPTPVGLTLLGDTFLRSTYGMDFLSLSSLEFLANLDART</sequence>
<dbReference type="PROSITE" id="PS00141">
    <property type="entry name" value="ASP_PROTEASE"/>
    <property type="match status" value="2"/>
</dbReference>
<dbReference type="CDD" id="cd05474">
    <property type="entry name" value="SAP_like"/>
    <property type="match status" value="1"/>
</dbReference>
<dbReference type="InterPro" id="IPR033121">
    <property type="entry name" value="PEPTIDASE_A1"/>
</dbReference>
<dbReference type="EMBL" id="AZGY01000041">
    <property type="protein sequence ID" value="KZZ87178.1"/>
    <property type="molecule type" value="Genomic_DNA"/>
</dbReference>
<dbReference type="OrthoDB" id="771136at2759"/>
<dbReference type="GO" id="GO:0004190">
    <property type="term" value="F:aspartic-type endopeptidase activity"/>
    <property type="evidence" value="ECO:0007669"/>
    <property type="project" value="UniProtKB-KW"/>
</dbReference>
<comment type="caution">
    <text evidence="12">The sequence shown here is derived from an EMBL/GenBank/DDBJ whole genome shotgun (WGS) entry which is preliminary data.</text>
</comment>
<keyword evidence="2 8" id="KW-0645">Protease</keyword>
<accession>A0A167V825</accession>
<dbReference type="InterPro" id="IPR033876">
    <property type="entry name" value="SAP-like"/>
</dbReference>
<evidence type="ECO:0000256" key="3">
    <source>
        <dbReference type="ARBA" id="ARBA00022729"/>
    </source>
</evidence>
<dbReference type="Pfam" id="PF00026">
    <property type="entry name" value="Asp"/>
    <property type="match status" value="1"/>
</dbReference>
<dbReference type="InterPro" id="IPR001461">
    <property type="entry name" value="Aspartic_peptidase_A1"/>
</dbReference>
<dbReference type="Proteomes" id="UP000078544">
    <property type="component" value="Unassembled WGS sequence"/>
</dbReference>